<feature type="domain" description="HTH gntR-type" evidence="7">
    <location>
        <begin position="48"/>
        <end position="116"/>
    </location>
</feature>
<evidence type="ECO:0000259" key="7">
    <source>
        <dbReference type="PROSITE" id="PS50949"/>
    </source>
</evidence>
<dbReference type="InterPro" id="IPR015421">
    <property type="entry name" value="PyrdxlP-dep_Trfase_major"/>
</dbReference>
<evidence type="ECO:0000256" key="2">
    <source>
        <dbReference type="ARBA" id="ARBA00022898"/>
    </source>
</evidence>
<dbReference type="CDD" id="cd07377">
    <property type="entry name" value="WHTH_GntR"/>
    <property type="match status" value="1"/>
</dbReference>
<comment type="caution">
    <text evidence="8">The sequence shown here is derived from an EMBL/GenBank/DDBJ whole genome shotgun (WGS) entry which is preliminary data.</text>
</comment>
<dbReference type="InterPro" id="IPR036390">
    <property type="entry name" value="WH_DNA-bd_sf"/>
</dbReference>
<dbReference type="Pfam" id="PF00155">
    <property type="entry name" value="Aminotran_1_2"/>
    <property type="match status" value="1"/>
</dbReference>
<reference evidence="8" key="2">
    <citation type="journal article" date="2022" name="Sci. Rep.">
        <title>In silico prediction of the enzymes involved in the degradation of the herbicide molinate by Gulosibacter molinativorax ON4T.</title>
        <authorList>
            <person name="Lopes A.R."/>
            <person name="Bunin E."/>
            <person name="Viana A.T."/>
            <person name="Froufe H."/>
            <person name="Munoz-Merida A."/>
            <person name="Pinho D."/>
            <person name="Figueiredo J."/>
            <person name="Barroso C."/>
            <person name="Vaz-Moreira I."/>
            <person name="Bellanger X."/>
            <person name="Egas C."/>
            <person name="Nunes O.C."/>
        </authorList>
    </citation>
    <scope>NUCLEOTIDE SEQUENCE</scope>
    <source>
        <strain evidence="8">ON4</strain>
    </source>
</reference>
<evidence type="ECO:0000256" key="5">
    <source>
        <dbReference type="ARBA" id="ARBA00023163"/>
    </source>
</evidence>
<evidence type="ECO:0000256" key="1">
    <source>
        <dbReference type="ARBA" id="ARBA00005384"/>
    </source>
</evidence>
<dbReference type="CDD" id="cd00609">
    <property type="entry name" value="AAT_like"/>
    <property type="match status" value="1"/>
</dbReference>
<evidence type="ECO:0000313" key="8">
    <source>
        <dbReference type="EMBL" id="MDJ1371546.1"/>
    </source>
</evidence>
<keyword evidence="5" id="KW-0804">Transcription</keyword>
<proteinExistence type="inferred from homology"/>
<dbReference type="Pfam" id="PF00392">
    <property type="entry name" value="GntR"/>
    <property type="match status" value="1"/>
</dbReference>
<keyword evidence="3" id="KW-0805">Transcription regulation</keyword>
<name>A0ABT7C8K0_9MICO</name>
<dbReference type="InterPro" id="IPR004839">
    <property type="entry name" value="Aminotransferase_I/II_large"/>
</dbReference>
<dbReference type="PANTHER" id="PTHR46577:SF1">
    <property type="entry name" value="HTH-TYPE TRANSCRIPTIONAL REGULATORY PROTEIN GABR"/>
    <property type="match status" value="1"/>
</dbReference>
<dbReference type="InterPro" id="IPR000524">
    <property type="entry name" value="Tscrpt_reg_HTH_GntR"/>
</dbReference>
<feature type="region of interest" description="Disordered" evidence="6">
    <location>
        <begin position="106"/>
        <end position="172"/>
    </location>
</feature>
<dbReference type="SUPFAM" id="SSF53383">
    <property type="entry name" value="PLP-dependent transferases"/>
    <property type="match status" value="1"/>
</dbReference>
<keyword evidence="2" id="KW-0663">Pyridoxal phosphate</keyword>
<dbReference type="Gene3D" id="1.10.10.10">
    <property type="entry name" value="Winged helix-like DNA-binding domain superfamily/Winged helix DNA-binding domain"/>
    <property type="match status" value="1"/>
</dbReference>
<evidence type="ECO:0000256" key="4">
    <source>
        <dbReference type="ARBA" id="ARBA00023125"/>
    </source>
</evidence>
<organism evidence="8 9">
    <name type="scientific">Gulosibacter molinativorax</name>
    <dbReference type="NCBI Taxonomy" id="256821"/>
    <lineage>
        <taxon>Bacteria</taxon>
        <taxon>Bacillati</taxon>
        <taxon>Actinomycetota</taxon>
        <taxon>Actinomycetes</taxon>
        <taxon>Micrococcales</taxon>
        <taxon>Microbacteriaceae</taxon>
        <taxon>Gulosibacter</taxon>
    </lineage>
</organism>
<sequence length="545" mass="59316">MSAILSLRLDYFQIHFYTTSIDHLCNTDWMRSTSIPEVPIELDRDGQLSLPLQLARAVRELIDRGALLPGDELPSTRAWAARLGVSRGTVVSAYEQLTAEGYLTGERGSATRINPRLRQTHPAHEPAAASPTRKNDARTTATASAAASTSHDRTHSHVPHPIKPEAAPSHLRPHDAIDMLPGRPATDWLHTPAWRRAWRVAADAQLASIPLAGDDRLRGNLAEHFRRMRGLARDPDQFLVTAGGREGLALIIQTLASELEGGRALRVGVESPGYPSLRRTAQRLGAELVALEVDHAGLRTDMLPVGPKRPDLVIVTPSHQYPLGGSLPIDRRIELLEWARREQVLIVEDDYDSELRYVGQPLPTLTALDDSRDGSVALLGTFSTTVAPSLGIGMLCVSDALRERLLATRRDLGTPVSALVQHAFAEYLASGELRRHTARMRRTYRQRRGLVLEALGDVSGAAVSPMDGGLHAVIRTKLPEAKVLAACEKAGVLVSPGADYWRQTGRDPQQDGDARGTIVIGYAHLSSDALSEGLRRLRGALGGCD</sequence>
<gene>
    <name evidence="8" type="ORF">C7K25_09230</name>
</gene>
<reference evidence="8" key="1">
    <citation type="submission" date="2018-03" db="EMBL/GenBank/DDBJ databases">
        <authorList>
            <person name="Nunes O.C."/>
            <person name="Lopes A.R."/>
            <person name="Froufe H."/>
            <person name="Munoz-Merida A."/>
            <person name="Barroso C."/>
            <person name="Egas C."/>
        </authorList>
    </citation>
    <scope>NUCLEOTIDE SEQUENCE</scope>
    <source>
        <strain evidence="8">ON4</strain>
    </source>
</reference>
<dbReference type="SUPFAM" id="SSF46785">
    <property type="entry name" value="Winged helix' DNA-binding domain"/>
    <property type="match status" value="1"/>
</dbReference>
<protein>
    <submittedName>
        <fullName evidence="8">PLP-dependent aminotransferase family protein</fullName>
    </submittedName>
</protein>
<keyword evidence="8" id="KW-0808">Transferase</keyword>
<evidence type="ECO:0000313" key="9">
    <source>
        <dbReference type="Proteomes" id="UP001170379"/>
    </source>
</evidence>
<dbReference type="SMART" id="SM00345">
    <property type="entry name" value="HTH_GNTR"/>
    <property type="match status" value="1"/>
</dbReference>
<evidence type="ECO:0000256" key="6">
    <source>
        <dbReference type="SAM" id="MobiDB-lite"/>
    </source>
</evidence>
<evidence type="ECO:0000256" key="3">
    <source>
        <dbReference type="ARBA" id="ARBA00023015"/>
    </source>
</evidence>
<dbReference type="InterPro" id="IPR015424">
    <property type="entry name" value="PyrdxlP-dep_Trfase"/>
</dbReference>
<dbReference type="GO" id="GO:0008483">
    <property type="term" value="F:transaminase activity"/>
    <property type="evidence" value="ECO:0007669"/>
    <property type="project" value="UniProtKB-KW"/>
</dbReference>
<dbReference type="Proteomes" id="UP001170379">
    <property type="component" value="Unassembled WGS sequence"/>
</dbReference>
<dbReference type="PRINTS" id="PR00035">
    <property type="entry name" value="HTHGNTR"/>
</dbReference>
<keyword evidence="9" id="KW-1185">Reference proteome</keyword>
<feature type="compositionally biased region" description="Low complexity" evidence="6">
    <location>
        <begin position="138"/>
        <end position="149"/>
    </location>
</feature>
<dbReference type="EMBL" id="PXVD01000013">
    <property type="protein sequence ID" value="MDJ1371546.1"/>
    <property type="molecule type" value="Genomic_DNA"/>
</dbReference>
<dbReference type="InterPro" id="IPR051446">
    <property type="entry name" value="HTH_trans_reg/aminotransferase"/>
</dbReference>
<keyword evidence="8" id="KW-0032">Aminotransferase</keyword>
<accession>A0ABT7C8K0</accession>
<comment type="similarity">
    <text evidence="1">In the C-terminal section; belongs to the class-I pyridoxal-phosphate-dependent aminotransferase family.</text>
</comment>
<keyword evidence="4" id="KW-0238">DNA-binding</keyword>
<dbReference type="Gene3D" id="3.40.640.10">
    <property type="entry name" value="Type I PLP-dependent aspartate aminotransferase-like (Major domain)"/>
    <property type="match status" value="1"/>
</dbReference>
<dbReference type="PROSITE" id="PS50949">
    <property type="entry name" value="HTH_GNTR"/>
    <property type="match status" value="1"/>
</dbReference>
<dbReference type="InterPro" id="IPR036388">
    <property type="entry name" value="WH-like_DNA-bd_sf"/>
</dbReference>
<dbReference type="PANTHER" id="PTHR46577">
    <property type="entry name" value="HTH-TYPE TRANSCRIPTIONAL REGULATORY PROTEIN GABR"/>
    <property type="match status" value="1"/>
</dbReference>